<dbReference type="PRINTS" id="PR00821">
    <property type="entry name" value="TAGLIPASE"/>
</dbReference>
<dbReference type="GO" id="GO:0016042">
    <property type="term" value="P:lipid catabolic process"/>
    <property type="evidence" value="ECO:0007669"/>
    <property type="project" value="TreeGrafter"/>
</dbReference>
<dbReference type="InterPro" id="IPR033906">
    <property type="entry name" value="Lipase_N"/>
</dbReference>
<gene>
    <name evidence="6" type="ORF">DSTB1V02_LOCUS7259</name>
</gene>
<accession>A0A7R8XD62</accession>
<evidence type="ECO:0000313" key="7">
    <source>
        <dbReference type="Proteomes" id="UP000677054"/>
    </source>
</evidence>
<dbReference type="GO" id="GO:0016298">
    <property type="term" value="F:lipase activity"/>
    <property type="evidence" value="ECO:0007669"/>
    <property type="project" value="InterPro"/>
</dbReference>
<dbReference type="Proteomes" id="UP000677054">
    <property type="component" value="Unassembled WGS sequence"/>
</dbReference>
<dbReference type="Gene3D" id="3.40.50.1820">
    <property type="entry name" value="alpha/beta hydrolase"/>
    <property type="match status" value="1"/>
</dbReference>
<evidence type="ECO:0000256" key="1">
    <source>
        <dbReference type="ARBA" id="ARBA00004613"/>
    </source>
</evidence>
<dbReference type="AlphaFoldDB" id="A0A7R8XD62"/>
<dbReference type="InterPro" id="IPR013818">
    <property type="entry name" value="Lipase"/>
</dbReference>
<evidence type="ECO:0000256" key="2">
    <source>
        <dbReference type="ARBA" id="ARBA00010701"/>
    </source>
</evidence>
<dbReference type="CDD" id="cd00707">
    <property type="entry name" value="Pancreat_lipase_like"/>
    <property type="match status" value="1"/>
</dbReference>
<dbReference type="PANTHER" id="PTHR11610">
    <property type="entry name" value="LIPASE"/>
    <property type="match status" value="1"/>
</dbReference>
<dbReference type="EMBL" id="CAJPEV010001450">
    <property type="protein sequence ID" value="CAG0892718.1"/>
    <property type="molecule type" value="Genomic_DNA"/>
</dbReference>
<protein>
    <recommendedName>
        <fullName evidence="5">Lipase domain-containing protein</fullName>
    </recommendedName>
</protein>
<reference evidence="6" key="1">
    <citation type="submission" date="2020-11" db="EMBL/GenBank/DDBJ databases">
        <authorList>
            <person name="Tran Van P."/>
        </authorList>
    </citation>
    <scope>NUCLEOTIDE SEQUENCE</scope>
</reference>
<dbReference type="SUPFAM" id="SSF53474">
    <property type="entry name" value="alpha/beta-Hydrolases"/>
    <property type="match status" value="1"/>
</dbReference>
<evidence type="ECO:0000313" key="6">
    <source>
        <dbReference type="EMBL" id="CAD7247428.1"/>
    </source>
</evidence>
<dbReference type="EMBL" id="LR900967">
    <property type="protein sequence ID" value="CAD7247428.1"/>
    <property type="molecule type" value="Genomic_DNA"/>
</dbReference>
<comment type="similarity">
    <text evidence="2 4">Belongs to the AB hydrolase superfamily. Lipase family.</text>
</comment>
<organism evidence="6">
    <name type="scientific">Darwinula stevensoni</name>
    <dbReference type="NCBI Taxonomy" id="69355"/>
    <lineage>
        <taxon>Eukaryota</taxon>
        <taxon>Metazoa</taxon>
        <taxon>Ecdysozoa</taxon>
        <taxon>Arthropoda</taxon>
        <taxon>Crustacea</taxon>
        <taxon>Oligostraca</taxon>
        <taxon>Ostracoda</taxon>
        <taxon>Podocopa</taxon>
        <taxon>Podocopida</taxon>
        <taxon>Darwinulocopina</taxon>
        <taxon>Darwinuloidea</taxon>
        <taxon>Darwinulidae</taxon>
        <taxon>Darwinula</taxon>
    </lineage>
</organism>
<evidence type="ECO:0000256" key="3">
    <source>
        <dbReference type="ARBA" id="ARBA00022525"/>
    </source>
</evidence>
<keyword evidence="7" id="KW-1185">Reference proteome</keyword>
<comment type="subcellular location">
    <subcellularLocation>
        <location evidence="1">Secreted</location>
    </subcellularLocation>
</comment>
<keyword evidence="3" id="KW-0964">Secreted</keyword>
<dbReference type="InterPro" id="IPR000734">
    <property type="entry name" value="TAG_lipase"/>
</dbReference>
<dbReference type="OrthoDB" id="199913at2759"/>
<sequence length="460" mass="51600">METFEDERDEEVAAIAVQFQASNHVAHSRVPGTWTDAVAAGPEIKEELLKSRDQNVVVLSWFGGSGPTYNQAVANIRLIGVMGAHFLAFLARETGVRIQEMHVVGQSLGAHVASYVGSALKDLRQGNLGRITGLDPAGPQFEHTDPLVRLDPEDALFVDVIHTDATPLAAGGFGMLQPMGHVDFYPNFGSRVPGCELSLPDTLQKENSSFVYGLTRYLFCNHLKGINYFIESINSPCPFVAYQCSNWFEFERGGCTSCGQRGEKCGQMGYHAREAWKPDSFKGKSQQLYLFTSDLRPHCRTIHSRYHDESLYPYVNGLTRMMLNRGDYSDRGLRVKHGQGFSFLVPSPEIGEIEEILVEWEHEEKTRKAKKKRSLSQTRIVIDRVVVQTLERRAKVAFCGRGRVLVSGERMTMRRNGSGGCLEKALPMENQSLKGSLFNIRLRENIEEFLRRGESAIPFF</sequence>
<dbReference type="GO" id="GO:0005615">
    <property type="term" value="C:extracellular space"/>
    <property type="evidence" value="ECO:0007669"/>
    <property type="project" value="TreeGrafter"/>
</dbReference>
<evidence type="ECO:0000259" key="5">
    <source>
        <dbReference type="Pfam" id="PF00151"/>
    </source>
</evidence>
<feature type="domain" description="Lipase" evidence="5">
    <location>
        <begin position="43"/>
        <end position="296"/>
    </location>
</feature>
<dbReference type="PANTHER" id="PTHR11610:SF185">
    <property type="entry name" value="LD47264P"/>
    <property type="match status" value="1"/>
</dbReference>
<name>A0A7R8XD62_9CRUS</name>
<dbReference type="InterPro" id="IPR029058">
    <property type="entry name" value="AB_hydrolase_fold"/>
</dbReference>
<dbReference type="Pfam" id="PF00151">
    <property type="entry name" value="Lipase"/>
    <property type="match status" value="1"/>
</dbReference>
<proteinExistence type="inferred from homology"/>
<evidence type="ECO:0000256" key="4">
    <source>
        <dbReference type="RuleBase" id="RU004262"/>
    </source>
</evidence>